<accession>A0A8J3GXJ0</accession>
<dbReference type="SUPFAM" id="SSF54637">
    <property type="entry name" value="Thioesterase/thiol ester dehydrase-isomerase"/>
    <property type="match status" value="1"/>
</dbReference>
<dbReference type="CDD" id="cd00586">
    <property type="entry name" value="4HBT"/>
    <property type="match status" value="1"/>
</dbReference>
<dbReference type="Pfam" id="PF13279">
    <property type="entry name" value="4HBT_2"/>
    <property type="match status" value="1"/>
</dbReference>
<dbReference type="EMBL" id="BNCJ01000004">
    <property type="protein sequence ID" value="GHF48527.1"/>
    <property type="molecule type" value="Genomic_DNA"/>
</dbReference>
<organism evidence="1 2">
    <name type="scientific">Seohaeicola zhoushanensis</name>
    <dbReference type="NCBI Taxonomy" id="1569283"/>
    <lineage>
        <taxon>Bacteria</taxon>
        <taxon>Pseudomonadati</taxon>
        <taxon>Pseudomonadota</taxon>
        <taxon>Alphaproteobacteria</taxon>
        <taxon>Rhodobacterales</taxon>
        <taxon>Roseobacteraceae</taxon>
        <taxon>Seohaeicola</taxon>
    </lineage>
</organism>
<dbReference type="AlphaFoldDB" id="A0A8J3GXJ0"/>
<gene>
    <name evidence="1" type="ORF">GCM10017056_20090</name>
</gene>
<evidence type="ECO:0000313" key="2">
    <source>
        <dbReference type="Proteomes" id="UP000626220"/>
    </source>
</evidence>
<keyword evidence="2" id="KW-1185">Reference proteome</keyword>
<evidence type="ECO:0008006" key="3">
    <source>
        <dbReference type="Google" id="ProtNLM"/>
    </source>
</evidence>
<proteinExistence type="predicted"/>
<evidence type="ECO:0000313" key="1">
    <source>
        <dbReference type="EMBL" id="GHF48527.1"/>
    </source>
</evidence>
<protein>
    <recommendedName>
        <fullName evidence="3">Acyl-CoA thioesterase</fullName>
    </recommendedName>
</protein>
<reference evidence="1" key="1">
    <citation type="journal article" date="2014" name="Int. J. Syst. Evol. Microbiol.">
        <title>Complete genome sequence of Corynebacterium casei LMG S-19264T (=DSM 44701T), isolated from a smear-ripened cheese.</title>
        <authorList>
            <consortium name="US DOE Joint Genome Institute (JGI-PGF)"/>
            <person name="Walter F."/>
            <person name="Albersmeier A."/>
            <person name="Kalinowski J."/>
            <person name="Ruckert C."/>
        </authorList>
    </citation>
    <scope>NUCLEOTIDE SEQUENCE</scope>
    <source>
        <strain evidence="1">KCTC 42650</strain>
    </source>
</reference>
<dbReference type="InterPro" id="IPR029069">
    <property type="entry name" value="HotDog_dom_sf"/>
</dbReference>
<dbReference type="Gene3D" id="3.10.129.10">
    <property type="entry name" value="Hotdog Thioesterase"/>
    <property type="match status" value="1"/>
</dbReference>
<name>A0A8J3GXJ0_9RHOB</name>
<sequence length="139" mass="15556">MTTTAPLRVLELTRTIPFGYCDPAGIIYTPRALDLCLEAIDDFWKALLDGKGWYEMNLDLDRGTPFVNVNIDFKSPITARAPLALVVRVTHVGTTSVVFEVSARQEERLCFVASLASVIVVKSRMAKVEPDDWLRRALD</sequence>
<dbReference type="RefSeq" id="WP_189679946.1">
    <property type="nucleotide sequence ID" value="NZ_BNCJ01000004.1"/>
</dbReference>
<comment type="caution">
    <text evidence="1">The sequence shown here is derived from an EMBL/GenBank/DDBJ whole genome shotgun (WGS) entry which is preliminary data.</text>
</comment>
<reference evidence="1" key="2">
    <citation type="submission" date="2020-09" db="EMBL/GenBank/DDBJ databases">
        <authorList>
            <person name="Sun Q."/>
            <person name="Kim S."/>
        </authorList>
    </citation>
    <scope>NUCLEOTIDE SEQUENCE</scope>
    <source>
        <strain evidence="1">KCTC 42650</strain>
    </source>
</reference>
<dbReference type="Proteomes" id="UP000626220">
    <property type="component" value="Unassembled WGS sequence"/>
</dbReference>